<organism evidence="2 3">
    <name type="scientific">Aspergillus tubingensis (strain CBS 134.48)</name>
    <dbReference type="NCBI Taxonomy" id="767770"/>
    <lineage>
        <taxon>Eukaryota</taxon>
        <taxon>Fungi</taxon>
        <taxon>Dikarya</taxon>
        <taxon>Ascomycota</taxon>
        <taxon>Pezizomycotina</taxon>
        <taxon>Eurotiomycetes</taxon>
        <taxon>Eurotiomycetidae</taxon>
        <taxon>Eurotiales</taxon>
        <taxon>Aspergillaceae</taxon>
        <taxon>Aspergillus</taxon>
        <taxon>Aspergillus subgen. Circumdati</taxon>
    </lineage>
</organism>
<accession>A0A1L9NDA9</accession>
<evidence type="ECO:0000313" key="2">
    <source>
        <dbReference type="EMBL" id="OJI87094.1"/>
    </source>
</evidence>
<feature type="transmembrane region" description="Helical" evidence="1">
    <location>
        <begin position="46"/>
        <end position="64"/>
    </location>
</feature>
<keyword evidence="1" id="KW-0812">Transmembrane</keyword>
<proteinExistence type="predicted"/>
<evidence type="ECO:0000313" key="3">
    <source>
        <dbReference type="Proteomes" id="UP000184304"/>
    </source>
</evidence>
<dbReference type="Proteomes" id="UP000184304">
    <property type="component" value="Unassembled WGS sequence"/>
</dbReference>
<keyword evidence="1" id="KW-1133">Transmembrane helix</keyword>
<evidence type="ECO:0000256" key="1">
    <source>
        <dbReference type="SAM" id="Phobius"/>
    </source>
</evidence>
<dbReference type="AlphaFoldDB" id="A0A1L9NDA9"/>
<gene>
    <name evidence="2" type="ORF">ASPTUDRAFT_515627</name>
</gene>
<name>A0A1L9NDA9_ASPTC</name>
<sequence>MVSLFSPPWHSFSCQSIFFSLLLLFLFSFMHGWIFPSKFLCVIPHWEFVNVILALGYTAILAAGPNQRESTRSPSTLVRFSFSLPLPVAARTLNLNDGQKGNDDPPYIGLAANASSK</sequence>
<feature type="transmembrane region" description="Helical" evidence="1">
    <location>
        <begin position="12"/>
        <end position="34"/>
    </location>
</feature>
<dbReference type="VEuPathDB" id="FungiDB:ASPTUDRAFT_515627"/>
<protein>
    <submittedName>
        <fullName evidence="2">Uncharacterized protein</fullName>
    </submittedName>
</protein>
<keyword evidence="3" id="KW-1185">Reference proteome</keyword>
<keyword evidence="1" id="KW-0472">Membrane</keyword>
<dbReference type="EMBL" id="KV878187">
    <property type="protein sequence ID" value="OJI87094.1"/>
    <property type="molecule type" value="Genomic_DNA"/>
</dbReference>
<reference evidence="3" key="1">
    <citation type="journal article" date="2017" name="Genome Biol.">
        <title>Comparative genomics reveals high biological diversity and specific adaptations in the industrially and medically important fungal genus Aspergillus.</title>
        <authorList>
            <person name="de Vries R.P."/>
            <person name="Riley R."/>
            <person name="Wiebenga A."/>
            <person name="Aguilar-Osorio G."/>
            <person name="Amillis S."/>
            <person name="Uchima C.A."/>
            <person name="Anderluh G."/>
            <person name="Asadollahi M."/>
            <person name="Askin M."/>
            <person name="Barry K."/>
            <person name="Battaglia E."/>
            <person name="Bayram O."/>
            <person name="Benocci T."/>
            <person name="Braus-Stromeyer S.A."/>
            <person name="Caldana C."/>
            <person name="Canovas D."/>
            <person name="Cerqueira G.C."/>
            <person name="Chen F."/>
            <person name="Chen W."/>
            <person name="Choi C."/>
            <person name="Clum A."/>
            <person name="Dos Santos R.A."/>
            <person name="Damasio A.R."/>
            <person name="Diallinas G."/>
            <person name="Emri T."/>
            <person name="Fekete E."/>
            <person name="Flipphi M."/>
            <person name="Freyberg S."/>
            <person name="Gallo A."/>
            <person name="Gournas C."/>
            <person name="Habgood R."/>
            <person name="Hainaut M."/>
            <person name="Harispe M.L."/>
            <person name="Henrissat B."/>
            <person name="Hilden K.S."/>
            <person name="Hope R."/>
            <person name="Hossain A."/>
            <person name="Karabika E."/>
            <person name="Karaffa L."/>
            <person name="Karanyi Z."/>
            <person name="Krasevec N."/>
            <person name="Kuo A."/>
            <person name="Kusch H."/>
            <person name="LaButti K."/>
            <person name="Lagendijk E.L."/>
            <person name="Lapidus A."/>
            <person name="Levasseur A."/>
            <person name="Lindquist E."/>
            <person name="Lipzen A."/>
            <person name="Logrieco A.F."/>
            <person name="MacCabe A."/>
            <person name="Maekelae M.R."/>
            <person name="Malavazi I."/>
            <person name="Melin P."/>
            <person name="Meyer V."/>
            <person name="Mielnichuk N."/>
            <person name="Miskei M."/>
            <person name="Molnar A.P."/>
            <person name="Mule G."/>
            <person name="Ngan C.Y."/>
            <person name="Orejas M."/>
            <person name="Orosz E."/>
            <person name="Ouedraogo J.P."/>
            <person name="Overkamp K.M."/>
            <person name="Park H.-S."/>
            <person name="Perrone G."/>
            <person name="Piumi F."/>
            <person name="Punt P.J."/>
            <person name="Ram A.F."/>
            <person name="Ramon A."/>
            <person name="Rauscher S."/>
            <person name="Record E."/>
            <person name="Riano-Pachon D.M."/>
            <person name="Robert V."/>
            <person name="Roehrig J."/>
            <person name="Ruller R."/>
            <person name="Salamov A."/>
            <person name="Salih N.S."/>
            <person name="Samson R.A."/>
            <person name="Sandor E."/>
            <person name="Sanguinetti M."/>
            <person name="Schuetze T."/>
            <person name="Sepcic K."/>
            <person name="Shelest E."/>
            <person name="Sherlock G."/>
            <person name="Sophianopoulou V."/>
            <person name="Squina F.M."/>
            <person name="Sun H."/>
            <person name="Susca A."/>
            <person name="Todd R.B."/>
            <person name="Tsang A."/>
            <person name="Unkles S.E."/>
            <person name="van de Wiele N."/>
            <person name="van Rossen-Uffink D."/>
            <person name="Oliveira J.V."/>
            <person name="Vesth T.C."/>
            <person name="Visser J."/>
            <person name="Yu J.-H."/>
            <person name="Zhou M."/>
            <person name="Andersen M.R."/>
            <person name="Archer D.B."/>
            <person name="Baker S.E."/>
            <person name="Benoit I."/>
            <person name="Brakhage A.A."/>
            <person name="Braus G.H."/>
            <person name="Fischer R."/>
            <person name="Frisvad J.C."/>
            <person name="Goldman G.H."/>
            <person name="Houbraken J."/>
            <person name="Oakley B."/>
            <person name="Pocsi I."/>
            <person name="Scazzocchio C."/>
            <person name="Seiboth B."/>
            <person name="vanKuyk P.A."/>
            <person name="Wortman J."/>
            <person name="Dyer P.S."/>
            <person name="Grigoriev I.V."/>
        </authorList>
    </citation>
    <scope>NUCLEOTIDE SEQUENCE [LARGE SCALE GENOMIC DNA]</scope>
    <source>
        <strain evidence="3">CBS 134.48</strain>
    </source>
</reference>